<name>A0AAV9AXE7_ACOGR</name>
<reference evidence="1" key="2">
    <citation type="submission" date="2023-06" db="EMBL/GenBank/DDBJ databases">
        <authorList>
            <person name="Ma L."/>
            <person name="Liu K.-W."/>
            <person name="Li Z."/>
            <person name="Hsiao Y.-Y."/>
            <person name="Qi Y."/>
            <person name="Fu T."/>
            <person name="Tang G."/>
            <person name="Zhang D."/>
            <person name="Sun W.-H."/>
            <person name="Liu D.-K."/>
            <person name="Li Y."/>
            <person name="Chen G.-Z."/>
            <person name="Liu X.-D."/>
            <person name="Liao X.-Y."/>
            <person name="Jiang Y.-T."/>
            <person name="Yu X."/>
            <person name="Hao Y."/>
            <person name="Huang J."/>
            <person name="Zhao X.-W."/>
            <person name="Ke S."/>
            <person name="Chen Y.-Y."/>
            <person name="Wu W.-L."/>
            <person name="Hsu J.-L."/>
            <person name="Lin Y.-F."/>
            <person name="Huang M.-D."/>
            <person name="Li C.-Y."/>
            <person name="Huang L."/>
            <person name="Wang Z.-W."/>
            <person name="Zhao X."/>
            <person name="Zhong W.-Y."/>
            <person name="Peng D.-H."/>
            <person name="Ahmad S."/>
            <person name="Lan S."/>
            <person name="Zhang J.-S."/>
            <person name="Tsai W.-C."/>
            <person name="Van De Peer Y."/>
            <person name="Liu Z.-J."/>
        </authorList>
    </citation>
    <scope>NUCLEOTIDE SEQUENCE</scope>
    <source>
        <strain evidence="1">SCP</strain>
        <tissue evidence="1">Leaves</tissue>
    </source>
</reference>
<accession>A0AAV9AXE7</accession>
<comment type="caution">
    <text evidence="1">The sequence shown here is derived from an EMBL/GenBank/DDBJ whole genome shotgun (WGS) entry which is preliminary data.</text>
</comment>
<sequence length="49" mass="5808">MEGPPPGFEWVAEYMDMLTEYPKEDFYIECSREVARETLTEAFDTLKKI</sequence>
<evidence type="ECO:0000313" key="2">
    <source>
        <dbReference type="Proteomes" id="UP001179952"/>
    </source>
</evidence>
<proteinExistence type="predicted"/>
<evidence type="ECO:0000313" key="1">
    <source>
        <dbReference type="EMBL" id="KAK1268581.1"/>
    </source>
</evidence>
<dbReference type="Proteomes" id="UP001179952">
    <property type="component" value="Unassembled WGS sequence"/>
</dbReference>
<reference evidence="1" key="1">
    <citation type="journal article" date="2023" name="Nat. Commun.">
        <title>Diploid and tetraploid genomes of Acorus and the evolution of monocots.</title>
        <authorList>
            <person name="Ma L."/>
            <person name="Liu K.W."/>
            <person name="Li Z."/>
            <person name="Hsiao Y.Y."/>
            <person name="Qi Y."/>
            <person name="Fu T."/>
            <person name="Tang G.D."/>
            <person name="Zhang D."/>
            <person name="Sun W.H."/>
            <person name="Liu D.K."/>
            <person name="Li Y."/>
            <person name="Chen G.Z."/>
            <person name="Liu X.D."/>
            <person name="Liao X.Y."/>
            <person name="Jiang Y.T."/>
            <person name="Yu X."/>
            <person name="Hao Y."/>
            <person name="Huang J."/>
            <person name="Zhao X.W."/>
            <person name="Ke S."/>
            <person name="Chen Y.Y."/>
            <person name="Wu W.L."/>
            <person name="Hsu J.L."/>
            <person name="Lin Y.F."/>
            <person name="Huang M.D."/>
            <person name="Li C.Y."/>
            <person name="Huang L."/>
            <person name="Wang Z.W."/>
            <person name="Zhao X."/>
            <person name="Zhong W.Y."/>
            <person name="Peng D.H."/>
            <person name="Ahmad S."/>
            <person name="Lan S."/>
            <person name="Zhang J.S."/>
            <person name="Tsai W.C."/>
            <person name="Van de Peer Y."/>
            <person name="Liu Z.J."/>
        </authorList>
    </citation>
    <scope>NUCLEOTIDE SEQUENCE</scope>
    <source>
        <strain evidence="1">SCP</strain>
    </source>
</reference>
<dbReference type="AlphaFoldDB" id="A0AAV9AXE7"/>
<protein>
    <recommendedName>
        <fullName evidence="3">HEPN domain-containing protein</fullName>
    </recommendedName>
</protein>
<keyword evidence="2" id="KW-1185">Reference proteome</keyword>
<evidence type="ECO:0008006" key="3">
    <source>
        <dbReference type="Google" id="ProtNLM"/>
    </source>
</evidence>
<dbReference type="EMBL" id="JAUJYN010000006">
    <property type="protein sequence ID" value="KAK1268581.1"/>
    <property type="molecule type" value="Genomic_DNA"/>
</dbReference>
<organism evidence="1 2">
    <name type="scientific">Acorus gramineus</name>
    <name type="common">Dwarf sweet flag</name>
    <dbReference type="NCBI Taxonomy" id="55184"/>
    <lineage>
        <taxon>Eukaryota</taxon>
        <taxon>Viridiplantae</taxon>
        <taxon>Streptophyta</taxon>
        <taxon>Embryophyta</taxon>
        <taxon>Tracheophyta</taxon>
        <taxon>Spermatophyta</taxon>
        <taxon>Magnoliopsida</taxon>
        <taxon>Liliopsida</taxon>
        <taxon>Acoraceae</taxon>
        <taxon>Acorus</taxon>
    </lineage>
</organism>
<gene>
    <name evidence="1" type="ORF">QJS04_geneDACA017113</name>
</gene>